<proteinExistence type="predicted"/>
<dbReference type="Proteomes" id="UP000036681">
    <property type="component" value="Unplaced"/>
</dbReference>
<name>A0A0M3HRA7_ASCLU</name>
<sequence>MTLKRVGNHIRSAAGCGAWWHSTDASHGDAVRQEEVLLGTAVAHAAYSIVVRSLQIHLLLIHFFDALLHPSMSLETPSTFVTCKVVNVTESALTADRQIGLLLIC</sequence>
<protein>
    <submittedName>
        <fullName evidence="2">Secreted protein</fullName>
    </submittedName>
</protein>
<reference evidence="2" key="1">
    <citation type="submission" date="2017-02" db="UniProtKB">
        <authorList>
            <consortium name="WormBaseParasite"/>
        </authorList>
    </citation>
    <scope>IDENTIFICATION</scope>
</reference>
<evidence type="ECO:0000313" key="2">
    <source>
        <dbReference type="WBParaSite" id="ALUE_0000480401-mRNA-1"/>
    </source>
</evidence>
<evidence type="ECO:0000313" key="1">
    <source>
        <dbReference type="Proteomes" id="UP000036681"/>
    </source>
</evidence>
<accession>A0A0M3HRA7</accession>
<keyword evidence="1" id="KW-1185">Reference proteome</keyword>
<dbReference type="AlphaFoldDB" id="A0A0M3HRA7"/>
<dbReference type="WBParaSite" id="ALUE_0000480401-mRNA-1">
    <property type="protein sequence ID" value="ALUE_0000480401-mRNA-1"/>
    <property type="gene ID" value="ALUE_0000480401"/>
</dbReference>
<organism evidence="1 2">
    <name type="scientific">Ascaris lumbricoides</name>
    <name type="common">Giant roundworm</name>
    <dbReference type="NCBI Taxonomy" id="6252"/>
    <lineage>
        <taxon>Eukaryota</taxon>
        <taxon>Metazoa</taxon>
        <taxon>Ecdysozoa</taxon>
        <taxon>Nematoda</taxon>
        <taxon>Chromadorea</taxon>
        <taxon>Rhabditida</taxon>
        <taxon>Spirurina</taxon>
        <taxon>Ascaridomorpha</taxon>
        <taxon>Ascaridoidea</taxon>
        <taxon>Ascarididae</taxon>
        <taxon>Ascaris</taxon>
    </lineage>
</organism>